<evidence type="ECO:0000313" key="1">
    <source>
        <dbReference type="EMBL" id="SNC62204.1"/>
    </source>
</evidence>
<dbReference type="SUPFAM" id="SSF53756">
    <property type="entry name" value="UDP-Glycosyltransferase/glycogen phosphorylase"/>
    <property type="match status" value="1"/>
</dbReference>
<evidence type="ECO:0000313" key="2">
    <source>
        <dbReference type="Proteomes" id="UP000197215"/>
    </source>
</evidence>
<accession>A0A212T8T1</accession>
<name>A0A212T8T1_9BURK</name>
<dbReference type="RefSeq" id="WP_088812517.1">
    <property type="nucleotide sequence ID" value="NZ_FYEX01000001.1"/>
</dbReference>
<dbReference type="Proteomes" id="UP000197215">
    <property type="component" value="Unassembled WGS sequence"/>
</dbReference>
<keyword evidence="2" id="KW-1185">Reference proteome</keyword>
<sequence length="342" mass="38809">MSFKIAIGHKIQTGPYGGGNAFVKSLSQGLVLSGNQVFFDLYEPNLDFIIMTDPRASSPNVSFAAKAILQYLKLFPNTIVIHRINECDERKGTYFMNLRLRLANYCADHTVYVGAWLKKLNLINSCNINRSSSVILNGGDQSIFNSSGQSVWSGEGPLKIVTHHWGGNWMKGFDVYSDLDNQLANPLMRELFEFTYIGKLPKGFKFKYANYIEPLSGEILARQLKRHHVYLTASINEPGGNHQIEGGLCGLPIIYRNSGCLPEYCDGYGLMFERENIIEAIHDMRHGYQFFLNKMSAFPHTANLTVNNWIALLDKLNLSRSTLISSRHQSYIYHLLNKYLIY</sequence>
<gene>
    <name evidence="1" type="ORF">SAMN06295916_0630</name>
</gene>
<dbReference type="OrthoDB" id="5509989at2"/>
<dbReference type="AlphaFoldDB" id="A0A212T8T1"/>
<organism evidence="1 2">
    <name type="scientific">Polynucleobacter victoriensis</name>
    <dbReference type="NCBI Taxonomy" id="2049319"/>
    <lineage>
        <taxon>Bacteria</taxon>
        <taxon>Pseudomonadati</taxon>
        <taxon>Pseudomonadota</taxon>
        <taxon>Betaproteobacteria</taxon>
        <taxon>Burkholderiales</taxon>
        <taxon>Burkholderiaceae</taxon>
        <taxon>Polynucleobacter</taxon>
    </lineage>
</organism>
<proteinExistence type="predicted"/>
<protein>
    <recommendedName>
        <fullName evidence="3">Glycosyl transferases group 1</fullName>
    </recommendedName>
</protein>
<reference evidence="1 2" key="1">
    <citation type="submission" date="2017-06" db="EMBL/GenBank/DDBJ databases">
        <authorList>
            <person name="Kim H.J."/>
            <person name="Triplett B.A."/>
        </authorList>
    </citation>
    <scope>NUCLEOTIDE SEQUENCE [LARGE SCALE GENOMIC DNA]</scope>
    <source>
        <strain evidence="1 2">MWH-VicM1</strain>
    </source>
</reference>
<dbReference type="EMBL" id="FYEX01000001">
    <property type="protein sequence ID" value="SNC62204.1"/>
    <property type="molecule type" value="Genomic_DNA"/>
</dbReference>
<dbReference type="Gene3D" id="3.40.50.2000">
    <property type="entry name" value="Glycogen Phosphorylase B"/>
    <property type="match status" value="1"/>
</dbReference>
<evidence type="ECO:0008006" key="3">
    <source>
        <dbReference type="Google" id="ProtNLM"/>
    </source>
</evidence>